<dbReference type="InterPro" id="IPR053967">
    <property type="entry name" value="LlgE_F_G-like_D1"/>
</dbReference>
<evidence type="ECO:0000313" key="2">
    <source>
        <dbReference type="EMBL" id="CRL46351.1"/>
    </source>
</evidence>
<keyword evidence="2" id="KW-0969">Cilium</keyword>
<proteinExistence type="predicted"/>
<feature type="domain" description="Flagellar hook protein FlgE/F/G-like D1" evidence="1">
    <location>
        <begin position="51"/>
        <end position="74"/>
    </location>
</feature>
<evidence type="ECO:0000259" key="1">
    <source>
        <dbReference type="Pfam" id="PF22692"/>
    </source>
</evidence>
<dbReference type="AlphaFoldDB" id="A0A193QMG2"/>
<sequence>MDHAIYTAMGAAAVPVEGESLPTRTLSVASTPGALMTPGPMQTTDRPLDVALGGAGFLAVQLPDGQEAYTRNGNI</sequence>
<name>A0A193QMG2_SODGM</name>
<gene>
    <name evidence="2" type="primary">flgF_3</name>
    <name evidence="2" type="ORF">SGGMMB4_04910</name>
</gene>
<keyword evidence="2" id="KW-0966">Cell projection</keyword>
<protein>
    <submittedName>
        <fullName evidence="2">Flagellar basal-body rod protein FlgF</fullName>
    </submittedName>
</protein>
<dbReference type="EMBL" id="LN854557">
    <property type="protein sequence ID" value="CRL46351.1"/>
    <property type="molecule type" value="Genomic_DNA"/>
</dbReference>
<reference evidence="2 3" key="1">
    <citation type="submission" date="2015-05" db="EMBL/GenBank/DDBJ databases">
        <authorList>
            <person name="Goodhead I."/>
        </authorList>
    </citation>
    <scope>NUCLEOTIDE SEQUENCE [LARGE SCALE GENOMIC DNA]</scope>
    <source>
        <strain evidence="3">morsitans</strain>
    </source>
</reference>
<keyword evidence="2" id="KW-0282">Flagellum</keyword>
<accession>A0A193QMG2</accession>
<dbReference type="SUPFAM" id="SSF117143">
    <property type="entry name" value="Flagellar hook protein flgE"/>
    <property type="match status" value="1"/>
</dbReference>
<evidence type="ECO:0000313" key="3">
    <source>
        <dbReference type="Proteomes" id="UP000245838"/>
    </source>
</evidence>
<dbReference type="Proteomes" id="UP000245838">
    <property type="component" value="Chromosome sggmmb4_Chromosome"/>
</dbReference>
<dbReference type="Pfam" id="PF22692">
    <property type="entry name" value="LlgE_F_G_D1"/>
    <property type="match status" value="1"/>
</dbReference>
<dbReference type="InterPro" id="IPR037925">
    <property type="entry name" value="FlgE/F/G-like"/>
</dbReference>
<organism evidence="2 3">
    <name type="scientific">Sodalis glossinidius (strain morsitans)</name>
    <dbReference type="NCBI Taxonomy" id="343509"/>
    <lineage>
        <taxon>Bacteria</taxon>
        <taxon>Pseudomonadati</taxon>
        <taxon>Pseudomonadota</taxon>
        <taxon>Gammaproteobacteria</taxon>
        <taxon>Enterobacterales</taxon>
        <taxon>Bruguierivoracaceae</taxon>
        <taxon>Sodalis</taxon>
    </lineage>
</organism>